<protein>
    <recommendedName>
        <fullName evidence="2">Glycosyl hydrolase family 13 catalytic domain-containing protein</fullName>
    </recommendedName>
</protein>
<dbReference type="OrthoDB" id="1740265at2759"/>
<dbReference type="AlphaFoldDB" id="A0A834I072"/>
<organism evidence="3 4">
    <name type="scientific">Rhynchophorus ferrugineus</name>
    <name type="common">Red palm weevil</name>
    <name type="synonym">Curculio ferrugineus</name>
    <dbReference type="NCBI Taxonomy" id="354439"/>
    <lineage>
        <taxon>Eukaryota</taxon>
        <taxon>Metazoa</taxon>
        <taxon>Ecdysozoa</taxon>
        <taxon>Arthropoda</taxon>
        <taxon>Hexapoda</taxon>
        <taxon>Insecta</taxon>
        <taxon>Pterygota</taxon>
        <taxon>Neoptera</taxon>
        <taxon>Endopterygota</taxon>
        <taxon>Coleoptera</taxon>
        <taxon>Polyphaga</taxon>
        <taxon>Cucujiformia</taxon>
        <taxon>Curculionidae</taxon>
        <taxon>Dryophthorinae</taxon>
        <taxon>Rhynchophorus</taxon>
    </lineage>
</organism>
<reference evidence="3" key="1">
    <citation type="submission" date="2020-08" db="EMBL/GenBank/DDBJ databases">
        <title>Genome sequencing and assembly of the red palm weevil Rhynchophorus ferrugineus.</title>
        <authorList>
            <person name="Dias G.B."/>
            <person name="Bergman C.M."/>
            <person name="Manee M."/>
        </authorList>
    </citation>
    <scope>NUCLEOTIDE SEQUENCE</scope>
    <source>
        <strain evidence="3">AA-2017</strain>
        <tissue evidence="3">Whole larva</tissue>
    </source>
</reference>
<evidence type="ECO:0000259" key="2">
    <source>
        <dbReference type="SMART" id="SM00642"/>
    </source>
</evidence>
<sequence length="603" mass="67046">MDSFLRVDGGVNLASSPSSSFLTDNADATSICPLITPSPPTNALVDPLPEPTESAFTIGEELAEKLQKVQGKATDAESMSSASSSAEPACAQLLNHRNSYLHMPNDEEPVAQENLGNTGPIQLSFQNVPEDYFFVSWNWPLIRKISLYMFLSGLIAMVALVVAMIVRLPRSCNPPTQWYQGNLLYEIFPASFYSSSQGMEGDLKGISMKSDYLMNLGVRGVRLNSIFRSPHYPKDFENVSSLTDIDPTLGTLEDFNSLVRHLKSRNISLMLDLPVASFVQKYPAKKNLHSASSTKNDSLEPESEFLKLGDDYDPVEEAILFWGLHGVDGFYLKGLETHAEDHNTAHLLRRWKAVMAPGKILIISEDVINLTPTENLFIVLNNVDLVDVKLQVEKGVLDVTKQIDQVQNGTLFSKPGMPWVHWSLGNVNSNRLANVLTHGNATLGATLLQMMLPGTPSLFYGDEIGLHDISDPEDERKDIKHLHQLTMMPWKGEQLKVLPWIYGGDNSGYFDQVSVVSKMANLRNQSPSIYMNSVYKQGDNRANADVKYAEKDFLVIQRWYPRRKSYVIASNLGSGPRADSTSETISFKNVNLWPGESVVIVLD</sequence>
<feature type="transmembrane region" description="Helical" evidence="1">
    <location>
        <begin position="147"/>
        <end position="166"/>
    </location>
</feature>
<dbReference type="EMBL" id="JAACXV010014128">
    <property type="protein sequence ID" value="KAF7270128.1"/>
    <property type="molecule type" value="Genomic_DNA"/>
</dbReference>
<dbReference type="SMART" id="SM00642">
    <property type="entry name" value="Aamy"/>
    <property type="match status" value="1"/>
</dbReference>
<evidence type="ECO:0000256" key="1">
    <source>
        <dbReference type="SAM" id="Phobius"/>
    </source>
</evidence>
<gene>
    <name evidence="3" type="ORF">GWI33_016869</name>
</gene>
<keyword evidence="1" id="KW-1133">Transmembrane helix</keyword>
<dbReference type="SUPFAM" id="SSF51445">
    <property type="entry name" value="(Trans)glycosidases"/>
    <property type="match status" value="1"/>
</dbReference>
<evidence type="ECO:0000313" key="4">
    <source>
        <dbReference type="Proteomes" id="UP000625711"/>
    </source>
</evidence>
<feature type="domain" description="Glycosyl hydrolase family 13 catalytic" evidence="2">
    <location>
        <begin position="186"/>
        <end position="491"/>
    </location>
</feature>
<dbReference type="InterPro" id="IPR017853">
    <property type="entry name" value="GH"/>
</dbReference>
<name>A0A834I072_RHYFE</name>
<dbReference type="InterPro" id="IPR006047">
    <property type="entry name" value="GH13_cat_dom"/>
</dbReference>
<proteinExistence type="predicted"/>
<dbReference type="Gene3D" id="3.20.20.80">
    <property type="entry name" value="Glycosidases"/>
    <property type="match status" value="1"/>
</dbReference>
<dbReference type="PANTHER" id="PTHR10357">
    <property type="entry name" value="ALPHA-AMYLASE FAMILY MEMBER"/>
    <property type="match status" value="1"/>
</dbReference>
<dbReference type="PANTHER" id="PTHR10357:SF225">
    <property type="entry name" value="MALTASE 1-LIKE PROTEIN"/>
    <property type="match status" value="1"/>
</dbReference>
<dbReference type="Proteomes" id="UP000625711">
    <property type="component" value="Unassembled WGS sequence"/>
</dbReference>
<keyword evidence="1" id="KW-0812">Transmembrane</keyword>
<comment type="caution">
    <text evidence="3">The sequence shown here is derived from an EMBL/GenBank/DDBJ whole genome shotgun (WGS) entry which is preliminary data.</text>
</comment>
<accession>A0A834I072</accession>
<dbReference type="Pfam" id="PF00128">
    <property type="entry name" value="Alpha-amylase"/>
    <property type="match status" value="1"/>
</dbReference>
<keyword evidence="4" id="KW-1185">Reference proteome</keyword>
<dbReference type="CDD" id="cd00551">
    <property type="entry name" value="AmyAc_family"/>
    <property type="match status" value="1"/>
</dbReference>
<evidence type="ECO:0000313" key="3">
    <source>
        <dbReference type="EMBL" id="KAF7270128.1"/>
    </source>
</evidence>
<dbReference type="GO" id="GO:0005975">
    <property type="term" value="P:carbohydrate metabolic process"/>
    <property type="evidence" value="ECO:0007669"/>
    <property type="project" value="InterPro"/>
</dbReference>
<keyword evidence="1" id="KW-0472">Membrane</keyword>